<dbReference type="OrthoDB" id="6432729at2759"/>
<gene>
    <name evidence="1" type="primary">AVEN_224598_1</name>
    <name evidence="1" type="ORF">NPIL_396131</name>
</gene>
<proteinExistence type="predicted"/>
<evidence type="ECO:0000313" key="2">
    <source>
        <dbReference type="Proteomes" id="UP000887013"/>
    </source>
</evidence>
<dbReference type="AlphaFoldDB" id="A0A8X6I5Z1"/>
<sequence>MNDAHCLKQLKDLGIVTSDAMLNEKSCLHEKNSGEINFLNGADCTGKLLTENVKHLSGGFFAVHTLLGWTVMDKTNIKAPSTNSLLLILSLHLNDLKITHLWKIDTLGINDSSEKLSKTEIQQLALRNFRETISRDSTGRYKVIYSDHMDILLYRIVKKWTKKG</sequence>
<dbReference type="Proteomes" id="UP000887013">
    <property type="component" value="Unassembled WGS sequence"/>
</dbReference>
<accession>A0A8X6I5Z1</accession>
<reference evidence="1" key="1">
    <citation type="submission" date="2020-08" db="EMBL/GenBank/DDBJ databases">
        <title>Multicomponent nature underlies the extraordinary mechanical properties of spider dragline silk.</title>
        <authorList>
            <person name="Kono N."/>
            <person name="Nakamura H."/>
            <person name="Mori M."/>
            <person name="Yoshida Y."/>
            <person name="Ohtoshi R."/>
            <person name="Malay A.D."/>
            <person name="Moran D.A.P."/>
            <person name="Tomita M."/>
            <person name="Numata K."/>
            <person name="Arakawa K."/>
        </authorList>
    </citation>
    <scope>NUCLEOTIDE SEQUENCE</scope>
</reference>
<keyword evidence="2" id="KW-1185">Reference proteome</keyword>
<protein>
    <submittedName>
        <fullName evidence="1">Uncharacterized protein</fullName>
    </submittedName>
</protein>
<name>A0A8X6I5Z1_NEPPI</name>
<evidence type="ECO:0000313" key="1">
    <source>
        <dbReference type="EMBL" id="GFS32115.1"/>
    </source>
</evidence>
<dbReference type="EMBL" id="BMAW01042039">
    <property type="protein sequence ID" value="GFS32115.1"/>
    <property type="molecule type" value="Genomic_DNA"/>
</dbReference>
<comment type="caution">
    <text evidence="1">The sequence shown here is derived from an EMBL/GenBank/DDBJ whole genome shotgun (WGS) entry which is preliminary data.</text>
</comment>
<organism evidence="1 2">
    <name type="scientific">Nephila pilipes</name>
    <name type="common">Giant wood spider</name>
    <name type="synonym">Nephila maculata</name>
    <dbReference type="NCBI Taxonomy" id="299642"/>
    <lineage>
        <taxon>Eukaryota</taxon>
        <taxon>Metazoa</taxon>
        <taxon>Ecdysozoa</taxon>
        <taxon>Arthropoda</taxon>
        <taxon>Chelicerata</taxon>
        <taxon>Arachnida</taxon>
        <taxon>Araneae</taxon>
        <taxon>Araneomorphae</taxon>
        <taxon>Entelegynae</taxon>
        <taxon>Araneoidea</taxon>
        <taxon>Nephilidae</taxon>
        <taxon>Nephila</taxon>
    </lineage>
</organism>